<feature type="domain" description="Helicase ATP-binding" evidence="15">
    <location>
        <begin position="566"/>
        <end position="745"/>
    </location>
</feature>
<evidence type="ECO:0000259" key="15">
    <source>
        <dbReference type="PROSITE" id="PS51192"/>
    </source>
</evidence>
<evidence type="ECO:0000256" key="5">
    <source>
        <dbReference type="ARBA" id="ARBA00022801"/>
    </source>
</evidence>
<feature type="compositionally biased region" description="Acidic residues" evidence="14">
    <location>
        <begin position="353"/>
        <end position="366"/>
    </location>
</feature>
<keyword evidence="7" id="KW-0067">ATP-binding</keyword>
<feature type="region of interest" description="Disordered" evidence="14">
    <location>
        <begin position="956"/>
        <end position="1000"/>
    </location>
</feature>
<dbReference type="PROSITE" id="PS51195">
    <property type="entry name" value="Q_MOTIF"/>
    <property type="match status" value="1"/>
</dbReference>
<dbReference type="InterPro" id="IPR014014">
    <property type="entry name" value="RNA_helicase_DEAD_Q_motif"/>
</dbReference>
<gene>
    <name evidence="18" type="ORF">P280DRAFT_472524</name>
</gene>
<feature type="compositionally biased region" description="Polar residues" evidence="14">
    <location>
        <begin position="282"/>
        <end position="297"/>
    </location>
</feature>
<proteinExistence type="inferred from homology"/>
<feature type="short sequence motif" description="Q motif" evidence="13">
    <location>
        <begin position="535"/>
        <end position="563"/>
    </location>
</feature>
<dbReference type="OrthoDB" id="196131at2759"/>
<feature type="compositionally biased region" description="Acidic residues" evidence="14">
    <location>
        <begin position="973"/>
        <end position="982"/>
    </location>
</feature>
<comment type="similarity">
    <text evidence="11">Belongs to the DEAD box helicase family. DDX46/PRP5 subfamily.</text>
</comment>
<dbReference type="SMART" id="SM00487">
    <property type="entry name" value="DEXDc"/>
    <property type="match status" value="1"/>
</dbReference>
<feature type="compositionally biased region" description="Basic and acidic residues" evidence="14">
    <location>
        <begin position="88"/>
        <end position="115"/>
    </location>
</feature>
<evidence type="ECO:0000256" key="11">
    <source>
        <dbReference type="ARBA" id="ARBA00038511"/>
    </source>
</evidence>
<keyword evidence="19" id="KW-1185">Reference proteome</keyword>
<sequence>MAPRRNDDSRSTAYDSRGGGAYSAPRRDGRVDDRRDRNYYRDERTRADEDRRRRDERGGPRGFDDRRRREDRRDDRRDRDTRRRSRSPRRDRPREGSRDARDRRPGRPEYRDRYDTYNPRDNPHDSRRRSDAGLSRDSRSATPGVRPSSRASNRSHLSARDERPKPQLSREERQKFEEARQKEEEEAKKAHRLARMEIWKKQQLAKKQADSPAATSSPAATASPTPVAASLQSKDSESKPEPSAKSSVKNAALKKQKQAKDVFQLDPSAAARPAPFKPATKPNGTTVTKQTGAPSSHGNVANIGNAANGGGFGFKAKAAQDGGPTKKKLLDDGENTGKRSLQPLSLLTPLEVQEPDVVDANGDEGDSPMSDIGSPDEVNNAELQAQLEKRRAEITNDDNQMEDVPTVNEATEAMDVDHAPGAEDVDPLDAYMANLEETRHDAGWAPSGQAVFADDAEPAQTAVEAEDIFALAAAKKKKKEIPVVDHSKVEYDPFRKNFYTEPVEVSQMTPEEVADLRLELDGIVVKPADVPRPVTKWAQMGLLQSTMDVFSNLRYLSPTPIQAQAIPVAESGLDLIGVAKTGSGKTLAFGIPMIRHILDQVTLKPSDGPIGLILAPTRELANQIVNELKPFLKASNLHIAAAYGGAPIAENIAMIKRGNIHVLCATPGRLIDLLQSNSGRVLNFKRVTYVVLDEADRMFDMGFEPQVMKILANVRPDRQGILFSATFPKNMAALARKAFNKPVEITVGGRSVVAPEVVQEIVLVPGTEDVKKNKENKLKELVRQLGLLFHDNENPQVLIFVERQDTAEDVLAHLIKSRYSAVNTIHGAKDQTDRNEAITDFKKGVLPILIATSVAARGLDVPGLDMVINFDCPTHLEDYVHRCGRTGRAGNKGKAITFLENPGQESFAMFLVKALKQSGSEVPEDVQKIAHDFSKNPDAKWYGGFGGKGLEKLDAARQSEKRREKRALKIEGVEDSEEEDLELPSVKKADGGTGAAAAENSNTGLPAFLNILNDRIVVNKSERPEEAGPSKPMTAKERARAAAAKVDSRLSKKGTIHFGQPVDNKGPDAGAFHSTIEINEFPQKARWAVTNRTNVVKILDSTGVSITTKGRSYKPGEALVEGEPKLYVLVEGDTEMAVTDAIMQMHRLLKDATLNAADTVAPHKPTGRYTV</sequence>
<dbReference type="Proteomes" id="UP000799753">
    <property type="component" value="Unassembled WGS sequence"/>
</dbReference>
<dbReference type="Pfam" id="PF23469">
    <property type="entry name" value="KH_12"/>
    <property type="match status" value="1"/>
</dbReference>
<dbReference type="GO" id="GO:0003676">
    <property type="term" value="F:nucleic acid binding"/>
    <property type="evidence" value="ECO:0007669"/>
    <property type="project" value="InterPro"/>
</dbReference>
<keyword evidence="3" id="KW-0507">mRNA processing</keyword>
<feature type="compositionally biased region" description="Basic and acidic residues" evidence="14">
    <location>
        <begin position="328"/>
        <end position="337"/>
    </location>
</feature>
<evidence type="ECO:0000256" key="12">
    <source>
        <dbReference type="ARBA" id="ARBA00047984"/>
    </source>
</evidence>
<evidence type="ECO:0000256" key="3">
    <source>
        <dbReference type="ARBA" id="ARBA00022664"/>
    </source>
</evidence>
<evidence type="ECO:0000259" key="16">
    <source>
        <dbReference type="PROSITE" id="PS51194"/>
    </source>
</evidence>
<feature type="compositionally biased region" description="Low complexity" evidence="14">
    <location>
        <begin position="211"/>
        <end position="230"/>
    </location>
</feature>
<dbReference type="SMART" id="SM00490">
    <property type="entry name" value="HELICc"/>
    <property type="match status" value="1"/>
</dbReference>
<keyword evidence="4" id="KW-0547">Nucleotide-binding</keyword>
<dbReference type="InterPro" id="IPR056149">
    <property type="entry name" value="PRP5/DDX46/KHDC4_KH"/>
</dbReference>
<keyword evidence="8" id="KW-0508">mRNA splicing</keyword>
<dbReference type="GO" id="GO:0005634">
    <property type="term" value="C:nucleus"/>
    <property type="evidence" value="ECO:0007669"/>
    <property type="project" value="UniProtKB-SubCell"/>
</dbReference>
<dbReference type="EMBL" id="MU006795">
    <property type="protein sequence ID" value="KAF2637009.1"/>
    <property type="molecule type" value="Genomic_DNA"/>
</dbReference>
<evidence type="ECO:0000256" key="1">
    <source>
        <dbReference type="ARBA" id="ARBA00004123"/>
    </source>
</evidence>
<dbReference type="PROSITE" id="PS51192">
    <property type="entry name" value="HELICASE_ATP_BIND_1"/>
    <property type="match status" value="1"/>
</dbReference>
<accession>A0A6A6RNB3</accession>
<dbReference type="Pfam" id="PF00270">
    <property type="entry name" value="DEAD"/>
    <property type="match status" value="1"/>
</dbReference>
<evidence type="ECO:0000256" key="14">
    <source>
        <dbReference type="SAM" id="MobiDB-lite"/>
    </source>
</evidence>
<dbReference type="GO" id="GO:0016787">
    <property type="term" value="F:hydrolase activity"/>
    <property type="evidence" value="ECO:0007669"/>
    <property type="project" value="UniProtKB-KW"/>
</dbReference>
<dbReference type="GO" id="GO:0003724">
    <property type="term" value="F:RNA helicase activity"/>
    <property type="evidence" value="ECO:0007669"/>
    <property type="project" value="UniProtKB-EC"/>
</dbReference>
<comment type="function">
    <text evidence="10">ATP-dependent RNA helicase involved spliceosome assembly and in nuclear splicing. Catalyzes an ATP-dependent conformational change of U2 snRNP. Bridges U1 and U2 snRNPs and enables stable U2 snRNP association with intron RNA.</text>
</comment>
<keyword evidence="5 18" id="KW-0378">Hydrolase</keyword>
<comment type="subcellular location">
    <subcellularLocation>
        <location evidence="1">Nucleus</location>
    </subcellularLocation>
</comment>
<dbReference type="InterPro" id="IPR000629">
    <property type="entry name" value="RNA-helicase_DEAD-box_CS"/>
</dbReference>
<evidence type="ECO:0000256" key="7">
    <source>
        <dbReference type="ARBA" id="ARBA00022840"/>
    </source>
</evidence>
<dbReference type="InterPro" id="IPR011545">
    <property type="entry name" value="DEAD/DEAH_box_helicase_dom"/>
</dbReference>
<dbReference type="SUPFAM" id="SSF52540">
    <property type="entry name" value="P-loop containing nucleoside triphosphate hydrolases"/>
    <property type="match status" value="1"/>
</dbReference>
<dbReference type="PANTHER" id="PTHR47958">
    <property type="entry name" value="ATP-DEPENDENT RNA HELICASE DBP3"/>
    <property type="match status" value="1"/>
</dbReference>
<dbReference type="GO" id="GO:0008380">
    <property type="term" value="P:RNA splicing"/>
    <property type="evidence" value="ECO:0007669"/>
    <property type="project" value="UniProtKB-KW"/>
</dbReference>
<evidence type="ECO:0000256" key="4">
    <source>
        <dbReference type="ARBA" id="ARBA00022741"/>
    </source>
</evidence>
<dbReference type="Pfam" id="PF00271">
    <property type="entry name" value="Helicase_C"/>
    <property type="match status" value="1"/>
</dbReference>
<evidence type="ECO:0000313" key="19">
    <source>
        <dbReference type="Proteomes" id="UP000799753"/>
    </source>
</evidence>
<evidence type="ECO:0000256" key="13">
    <source>
        <dbReference type="PROSITE-ProRule" id="PRU00552"/>
    </source>
</evidence>
<dbReference type="InterPro" id="IPR027417">
    <property type="entry name" value="P-loop_NTPase"/>
</dbReference>
<dbReference type="AlphaFoldDB" id="A0A6A6RNB3"/>
<evidence type="ECO:0000259" key="17">
    <source>
        <dbReference type="PROSITE" id="PS51195"/>
    </source>
</evidence>
<dbReference type="InterPro" id="IPR014001">
    <property type="entry name" value="Helicase_ATP-bd"/>
</dbReference>
<organism evidence="18 19">
    <name type="scientific">Massarina eburnea CBS 473.64</name>
    <dbReference type="NCBI Taxonomy" id="1395130"/>
    <lineage>
        <taxon>Eukaryota</taxon>
        <taxon>Fungi</taxon>
        <taxon>Dikarya</taxon>
        <taxon>Ascomycota</taxon>
        <taxon>Pezizomycotina</taxon>
        <taxon>Dothideomycetes</taxon>
        <taxon>Pleosporomycetidae</taxon>
        <taxon>Pleosporales</taxon>
        <taxon>Massarineae</taxon>
        <taxon>Massarinaceae</taxon>
        <taxon>Massarina</taxon>
    </lineage>
</organism>
<dbReference type="GO" id="GO:0005524">
    <property type="term" value="F:ATP binding"/>
    <property type="evidence" value="ECO:0007669"/>
    <property type="project" value="UniProtKB-KW"/>
</dbReference>
<feature type="domain" description="Helicase C-terminal" evidence="16">
    <location>
        <begin position="781"/>
        <end position="930"/>
    </location>
</feature>
<keyword evidence="9" id="KW-0539">Nucleus</keyword>
<evidence type="ECO:0000256" key="8">
    <source>
        <dbReference type="ARBA" id="ARBA00023187"/>
    </source>
</evidence>
<feature type="compositionally biased region" description="Basic and acidic residues" evidence="14">
    <location>
        <begin position="121"/>
        <end position="139"/>
    </location>
</feature>
<protein>
    <recommendedName>
        <fullName evidence="2">RNA helicase</fullName>
        <ecNumber evidence="2">3.6.4.13</ecNumber>
    </recommendedName>
</protein>
<feature type="compositionally biased region" description="Basic and acidic residues" evidence="14">
    <location>
        <begin position="956"/>
        <end position="972"/>
    </location>
</feature>
<feature type="compositionally biased region" description="Basic and acidic residues" evidence="14">
    <location>
        <begin position="158"/>
        <end position="200"/>
    </location>
</feature>
<evidence type="ECO:0000256" key="6">
    <source>
        <dbReference type="ARBA" id="ARBA00022806"/>
    </source>
</evidence>
<dbReference type="CDD" id="cd18787">
    <property type="entry name" value="SF2_C_DEAD"/>
    <property type="match status" value="1"/>
</dbReference>
<reference evidence="18" key="1">
    <citation type="journal article" date="2020" name="Stud. Mycol.">
        <title>101 Dothideomycetes genomes: a test case for predicting lifestyles and emergence of pathogens.</title>
        <authorList>
            <person name="Haridas S."/>
            <person name="Albert R."/>
            <person name="Binder M."/>
            <person name="Bloem J."/>
            <person name="Labutti K."/>
            <person name="Salamov A."/>
            <person name="Andreopoulos B."/>
            <person name="Baker S."/>
            <person name="Barry K."/>
            <person name="Bills G."/>
            <person name="Bluhm B."/>
            <person name="Cannon C."/>
            <person name="Castanera R."/>
            <person name="Culley D."/>
            <person name="Daum C."/>
            <person name="Ezra D."/>
            <person name="Gonzalez J."/>
            <person name="Henrissat B."/>
            <person name="Kuo A."/>
            <person name="Liang C."/>
            <person name="Lipzen A."/>
            <person name="Lutzoni F."/>
            <person name="Magnuson J."/>
            <person name="Mondo S."/>
            <person name="Nolan M."/>
            <person name="Ohm R."/>
            <person name="Pangilinan J."/>
            <person name="Park H.-J."/>
            <person name="Ramirez L."/>
            <person name="Alfaro M."/>
            <person name="Sun H."/>
            <person name="Tritt A."/>
            <person name="Yoshinaga Y."/>
            <person name="Zwiers L.-H."/>
            <person name="Turgeon B."/>
            <person name="Goodwin S."/>
            <person name="Spatafora J."/>
            <person name="Crous P."/>
            <person name="Grigoriev I."/>
        </authorList>
    </citation>
    <scope>NUCLEOTIDE SEQUENCE</scope>
    <source>
        <strain evidence="18">CBS 473.64</strain>
    </source>
</reference>
<evidence type="ECO:0000256" key="10">
    <source>
        <dbReference type="ARBA" id="ARBA00037330"/>
    </source>
</evidence>
<dbReference type="EC" id="3.6.4.13" evidence="2"/>
<feature type="compositionally biased region" description="Basic and acidic residues" evidence="14">
    <location>
        <begin position="25"/>
        <end position="81"/>
    </location>
</feature>
<feature type="compositionally biased region" description="Basic and acidic residues" evidence="14">
    <location>
        <begin position="1"/>
        <end position="10"/>
    </location>
</feature>
<dbReference type="GO" id="GO:0006397">
    <property type="term" value="P:mRNA processing"/>
    <property type="evidence" value="ECO:0007669"/>
    <property type="project" value="UniProtKB-KW"/>
</dbReference>
<name>A0A6A6RNB3_9PLEO</name>
<dbReference type="PROSITE" id="PS00039">
    <property type="entry name" value="DEAD_ATP_HELICASE"/>
    <property type="match status" value="1"/>
</dbReference>
<feature type="domain" description="DEAD-box RNA helicase Q" evidence="17">
    <location>
        <begin position="535"/>
        <end position="563"/>
    </location>
</feature>
<dbReference type="InterPro" id="IPR001650">
    <property type="entry name" value="Helicase_C-like"/>
</dbReference>
<evidence type="ECO:0000256" key="9">
    <source>
        <dbReference type="ARBA" id="ARBA00023242"/>
    </source>
</evidence>
<dbReference type="FunFam" id="3.40.50.300:FF:000079">
    <property type="entry name" value="probable ATP-dependent RNA helicase DDX17"/>
    <property type="match status" value="1"/>
</dbReference>
<dbReference type="Gene3D" id="3.40.50.300">
    <property type="entry name" value="P-loop containing nucleotide triphosphate hydrolases"/>
    <property type="match status" value="2"/>
</dbReference>
<evidence type="ECO:0000256" key="2">
    <source>
        <dbReference type="ARBA" id="ARBA00012552"/>
    </source>
</evidence>
<comment type="catalytic activity">
    <reaction evidence="12">
        <text>ATP + H2O = ADP + phosphate + H(+)</text>
        <dbReference type="Rhea" id="RHEA:13065"/>
        <dbReference type="ChEBI" id="CHEBI:15377"/>
        <dbReference type="ChEBI" id="CHEBI:15378"/>
        <dbReference type="ChEBI" id="CHEBI:30616"/>
        <dbReference type="ChEBI" id="CHEBI:43474"/>
        <dbReference type="ChEBI" id="CHEBI:456216"/>
        <dbReference type="EC" id="3.6.4.13"/>
    </reaction>
</comment>
<feature type="region of interest" description="Disordered" evidence="14">
    <location>
        <begin position="1"/>
        <end position="376"/>
    </location>
</feature>
<dbReference type="PROSITE" id="PS51194">
    <property type="entry name" value="HELICASE_CTER"/>
    <property type="match status" value="1"/>
</dbReference>
<keyword evidence="6" id="KW-0347">Helicase</keyword>
<evidence type="ECO:0000313" key="18">
    <source>
        <dbReference type="EMBL" id="KAF2637009.1"/>
    </source>
</evidence>